<comment type="caution">
    <text evidence="7">The sequence shown here is derived from an EMBL/GenBank/DDBJ whole genome shotgun (WGS) entry which is preliminary data.</text>
</comment>
<feature type="transmembrane region" description="Helical" evidence="6">
    <location>
        <begin position="52"/>
        <end position="70"/>
    </location>
</feature>
<dbReference type="GO" id="GO:0005886">
    <property type="term" value="C:plasma membrane"/>
    <property type="evidence" value="ECO:0007669"/>
    <property type="project" value="UniProtKB-SubCell"/>
</dbReference>
<dbReference type="EMBL" id="BGPR01000052">
    <property type="protein sequence ID" value="GBL87152.1"/>
    <property type="molecule type" value="Genomic_DNA"/>
</dbReference>
<evidence type="ECO:0000256" key="4">
    <source>
        <dbReference type="ARBA" id="ARBA00022989"/>
    </source>
</evidence>
<keyword evidence="2" id="KW-1003">Cell membrane</keyword>
<feature type="transmembrane region" description="Helical" evidence="6">
    <location>
        <begin position="141"/>
        <end position="161"/>
    </location>
</feature>
<feature type="transmembrane region" description="Helical" evidence="6">
    <location>
        <begin position="244"/>
        <end position="270"/>
    </location>
</feature>
<reference evidence="7 8" key="1">
    <citation type="journal article" date="2019" name="Sci. Rep.">
        <title>Orb-weaving spider Araneus ventricosus genome elucidates the spidroin gene catalogue.</title>
        <authorList>
            <person name="Kono N."/>
            <person name="Nakamura H."/>
            <person name="Ohtoshi R."/>
            <person name="Moran D.A.P."/>
            <person name="Shinohara A."/>
            <person name="Yoshida Y."/>
            <person name="Fujiwara M."/>
            <person name="Mori M."/>
            <person name="Tomita M."/>
            <person name="Arakawa K."/>
        </authorList>
    </citation>
    <scope>NUCLEOTIDE SEQUENCE [LARGE SCALE GENOMIC DNA]</scope>
</reference>
<proteinExistence type="predicted"/>
<evidence type="ECO:0000256" key="6">
    <source>
        <dbReference type="SAM" id="Phobius"/>
    </source>
</evidence>
<dbReference type="AlphaFoldDB" id="A0A4Y2B494"/>
<evidence type="ECO:0000256" key="3">
    <source>
        <dbReference type="ARBA" id="ARBA00022692"/>
    </source>
</evidence>
<accession>A0A4Y2B494</accession>
<protein>
    <recommendedName>
        <fullName evidence="9">Gustatory receptor</fullName>
    </recommendedName>
</protein>
<keyword evidence="8" id="KW-1185">Reference proteome</keyword>
<evidence type="ECO:0000256" key="2">
    <source>
        <dbReference type="ARBA" id="ARBA00022475"/>
    </source>
</evidence>
<name>A0A4Y2B494_ARAVE</name>
<keyword evidence="4 6" id="KW-1133">Transmembrane helix</keyword>
<evidence type="ECO:0000256" key="1">
    <source>
        <dbReference type="ARBA" id="ARBA00004651"/>
    </source>
</evidence>
<keyword evidence="3 6" id="KW-0812">Transmembrane</keyword>
<organism evidence="7 8">
    <name type="scientific">Araneus ventricosus</name>
    <name type="common">Orbweaver spider</name>
    <name type="synonym">Epeira ventricosa</name>
    <dbReference type="NCBI Taxonomy" id="182803"/>
    <lineage>
        <taxon>Eukaryota</taxon>
        <taxon>Metazoa</taxon>
        <taxon>Ecdysozoa</taxon>
        <taxon>Arthropoda</taxon>
        <taxon>Chelicerata</taxon>
        <taxon>Arachnida</taxon>
        <taxon>Araneae</taxon>
        <taxon>Araneomorphae</taxon>
        <taxon>Entelegynae</taxon>
        <taxon>Araneoidea</taxon>
        <taxon>Araneidae</taxon>
        <taxon>Araneus</taxon>
    </lineage>
</organism>
<dbReference type="OrthoDB" id="5800391at2759"/>
<evidence type="ECO:0000256" key="5">
    <source>
        <dbReference type="ARBA" id="ARBA00023136"/>
    </source>
</evidence>
<feature type="transmembrane region" description="Helical" evidence="6">
    <location>
        <begin position="176"/>
        <end position="199"/>
    </location>
</feature>
<comment type="subcellular location">
    <subcellularLocation>
        <location evidence="1">Cell membrane</location>
        <topology evidence="1">Multi-pass membrane protein</topology>
    </subcellularLocation>
</comment>
<evidence type="ECO:0000313" key="7">
    <source>
        <dbReference type="EMBL" id="GBL87152.1"/>
    </source>
</evidence>
<feature type="transmembrane region" description="Helical" evidence="6">
    <location>
        <begin position="76"/>
        <end position="100"/>
    </location>
</feature>
<dbReference type="InterPro" id="IPR013604">
    <property type="entry name" value="7TM_chemorcpt"/>
</dbReference>
<feature type="transmembrane region" description="Helical" evidence="6">
    <location>
        <begin position="15"/>
        <end position="40"/>
    </location>
</feature>
<sequence>MEYLLRRMNGKLHRLWIIISMVAIIANPVVGSLIAILPVTEKHCQMLLRYQVFSLIDVPASKSCMIWYVVGPISIVPPYVLCSGVSILYVIFCCCFRNLLHTHSKTGLEKEHISCKNFRNHLLTHDRAVKVLKDFQEVMSLPVFMIVVKDCAGIFFGFIALDPFGRISNPLLFKPWIWAAVFVSLTSSISFLSISLAAASVGEASKNASDVQQEMMKRVHASTLQDKVELFVFFKTHKTAPFNLSAGGVFCFTKGLVLAAIGSLLTYSLLLLQFS</sequence>
<dbReference type="GO" id="GO:0050909">
    <property type="term" value="P:sensory perception of taste"/>
    <property type="evidence" value="ECO:0007669"/>
    <property type="project" value="InterPro"/>
</dbReference>
<dbReference type="Pfam" id="PF08395">
    <property type="entry name" value="7tm_7"/>
    <property type="match status" value="1"/>
</dbReference>
<evidence type="ECO:0008006" key="9">
    <source>
        <dbReference type="Google" id="ProtNLM"/>
    </source>
</evidence>
<evidence type="ECO:0000313" key="8">
    <source>
        <dbReference type="Proteomes" id="UP000499080"/>
    </source>
</evidence>
<gene>
    <name evidence="7" type="ORF">AVEN_270451_1</name>
</gene>
<dbReference type="Proteomes" id="UP000499080">
    <property type="component" value="Unassembled WGS sequence"/>
</dbReference>
<keyword evidence="5 6" id="KW-0472">Membrane</keyword>